<keyword evidence="1" id="KW-0812">Transmembrane</keyword>
<evidence type="ECO:0000256" key="1">
    <source>
        <dbReference type="SAM" id="Phobius"/>
    </source>
</evidence>
<gene>
    <name evidence="2" type="ORF">GRI32_07465</name>
</gene>
<name>A0A844ZND4_9SPHN</name>
<organism evidence="2 3">
    <name type="scientific">Alteraurantiacibacter aestuarii</name>
    <dbReference type="NCBI Taxonomy" id="650004"/>
    <lineage>
        <taxon>Bacteria</taxon>
        <taxon>Pseudomonadati</taxon>
        <taxon>Pseudomonadota</taxon>
        <taxon>Alphaproteobacteria</taxon>
        <taxon>Sphingomonadales</taxon>
        <taxon>Erythrobacteraceae</taxon>
        <taxon>Alteraurantiacibacter</taxon>
    </lineage>
</organism>
<evidence type="ECO:0000313" key="3">
    <source>
        <dbReference type="Proteomes" id="UP000435243"/>
    </source>
</evidence>
<dbReference type="Proteomes" id="UP000435243">
    <property type="component" value="Unassembled WGS sequence"/>
</dbReference>
<dbReference type="RefSeq" id="WP_160590772.1">
    <property type="nucleotide sequence ID" value="NZ_BAAAFP010000001.1"/>
</dbReference>
<keyword evidence="1" id="KW-0472">Membrane</keyword>
<evidence type="ECO:0000313" key="2">
    <source>
        <dbReference type="EMBL" id="MXO88576.1"/>
    </source>
</evidence>
<reference evidence="2 3" key="1">
    <citation type="submission" date="2019-12" db="EMBL/GenBank/DDBJ databases">
        <title>Genomic-based taxomic classification of the family Erythrobacteraceae.</title>
        <authorList>
            <person name="Xu L."/>
        </authorList>
    </citation>
    <scope>NUCLEOTIDE SEQUENCE [LARGE SCALE GENOMIC DNA]</scope>
    <source>
        <strain evidence="2 3">JCM 16339</strain>
    </source>
</reference>
<dbReference type="EMBL" id="WTYY01000003">
    <property type="protein sequence ID" value="MXO88576.1"/>
    <property type="molecule type" value="Genomic_DNA"/>
</dbReference>
<keyword evidence="1" id="KW-1133">Transmembrane helix</keyword>
<protein>
    <submittedName>
        <fullName evidence="2">Uncharacterized protein</fullName>
    </submittedName>
</protein>
<dbReference type="AlphaFoldDB" id="A0A844ZND4"/>
<accession>A0A844ZND4</accession>
<keyword evidence="3" id="KW-1185">Reference proteome</keyword>
<comment type="caution">
    <text evidence="2">The sequence shown here is derived from an EMBL/GenBank/DDBJ whole genome shotgun (WGS) entry which is preliminary data.</text>
</comment>
<feature type="transmembrane region" description="Helical" evidence="1">
    <location>
        <begin position="42"/>
        <end position="59"/>
    </location>
</feature>
<dbReference type="OrthoDB" id="7391761at2"/>
<proteinExistence type="predicted"/>
<sequence>MGVAIIFLLGIANFTMHRAVLESGHAMVRSIAAPGSVFGPRVTLALEFALLLAAMLLVGNGMALWGWAYALYTAGNGLAAWLILSRRI</sequence>
<feature type="transmembrane region" description="Helical" evidence="1">
    <location>
        <begin position="66"/>
        <end position="84"/>
    </location>
</feature>